<dbReference type="PIRSF" id="PIRSF000112">
    <property type="entry name" value="Glycerol_dehydrogenase"/>
    <property type="match status" value="1"/>
</dbReference>
<evidence type="ECO:0000256" key="9">
    <source>
        <dbReference type="PIRSR" id="PIRSR000112-1"/>
    </source>
</evidence>
<gene>
    <name evidence="13" type="ORF">OMES3154_00086</name>
</gene>
<dbReference type="SUPFAM" id="SSF56796">
    <property type="entry name" value="Dehydroquinate synthase-like"/>
    <property type="match status" value="1"/>
</dbReference>
<dbReference type="InterPro" id="IPR016205">
    <property type="entry name" value="Glycerol_DH"/>
</dbReference>
<dbReference type="GO" id="GO:0008888">
    <property type="term" value="F:glycerol dehydrogenase (NAD+) activity"/>
    <property type="evidence" value="ECO:0007669"/>
    <property type="project" value="UniProtKB-EC"/>
</dbReference>
<evidence type="ECO:0000256" key="5">
    <source>
        <dbReference type="ARBA" id="ARBA00037918"/>
    </source>
</evidence>
<dbReference type="Gene3D" id="1.20.1090.10">
    <property type="entry name" value="Dehydroquinate synthase-like - alpha domain"/>
    <property type="match status" value="1"/>
</dbReference>
<protein>
    <recommendedName>
        <fullName evidence="7">Glycerol dehydrogenase</fullName>
        <ecNumber evidence="6">1.1.1.6</ecNumber>
    </recommendedName>
</protein>
<evidence type="ECO:0000313" key="13">
    <source>
        <dbReference type="EMBL" id="VWL84832.1"/>
    </source>
</evidence>
<feature type="binding site" evidence="11">
    <location>
        <position position="132"/>
    </location>
    <ligand>
        <name>NAD(+)</name>
        <dbReference type="ChEBI" id="CHEBI:57540"/>
    </ligand>
</feature>
<comment type="catalytic activity">
    <reaction evidence="8">
        <text>glycerol + NAD(+) = dihydroxyacetone + NADH + H(+)</text>
        <dbReference type="Rhea" id="RHEA:13769"/>
        <dbReference type="ChEBI" id="CHEBI:15378"/>
        <dbReference type="ChEBI" id="CHEBI:16016"/>
        <dbReference type="ChEBI" id="CHEBI:17754"/>
        <dbReference type="ChEBI" id="CHEBI:57540"/>
        <dbReference type="ChEBI" id="CHEBI:57945"/>
        <dbReference type="EC" id="1.1.1.6"/>
    </reaction>
</comment>
<dbReference type="AlphaFoldDB" id="A0A6I8M5Z7"/>
<dbReference type="Proteomes" id="UP000419017">
    <property type="component" value="Unassembled WGS sequence"/>
</dbReference>
<reference evidence="13 14" key="1">
    <citation type="submission" date="2019-10" db="EMBL/GenBank/DDBJ databases">
        <authorList>
            <person name="Blom J."/>
        </authorList>
    </citation>
    <scope>NUCLEOTIDE SEQUENCE [LARGE SCALE GENOMIC DNA]</scope>
    <source>
        <strain evidence="13 14">ES3154-GLU</strain>
    </source>
</reference>
<feature type="binding site" evidence="11">
    <location>
        <position position="128"/>
    </location>
    <ligand>
        <name>NAD(+)</name>
        <dbReference type="ChEBI" id="CHEBI:57540"/>
    </ligand>
</feature>
<evidence type="ECO:0000256" key="10">
    <source>
        <dbReference type="PIRSR" id="PIRSR000112-2"/>
    </source>
</evidence>
<dbReference type="PROSITE" id="PS00913">
    <property type="entry name" value="ADH_IRON_1"/>
    <property type="match status" value="1"/>
</dbReference>
<dbReference type="PANTHER" id="PTHR43616:SF5">
    <property type="entry name" value="GLYCEROL DEHYDROGENASE 1"/>
    <property type="match status" value="1"/>
</dbReference>
<feature type="binding site" evidence="9">
    <location>
        <position position="266"/>
    </location>
    <ligand>
        <name>glycerol</name>
        <dbReference type="ChEBI" id="CHEBI:17754"/>
    </ligand>
</feature>
<feature type="binding site" evidence="10">
    <location>
        <position position="122"/>
    </location>
    <ligand>
        <name>glycerol</name>
        <dbReference type="ChEBI" id="CHEBI:17754"/>
    </ligand>
</feature>
<comment type="cofactor">
    <cofactor evidence="9">
        <name>Zn(2+)</name>
        <dbReference type="ChEBI" id="CHEBI:29105"/>
    </cofactor>
    <text evidence="9">Binds 1 zinc ion per subunit.</text>
</comment>
<comment type="similarity">
    <text evidence="1">Belongs to the iron-containing alcohol dehydrogenase family.</text>
</comment>
<proteinExistence type="inferred from homology"/>
<dbReference type="InterPro" id="IPR018211">
    <property type="entry name" value="ADH_Fe_CS"/>
</dbReference>
<keyword evidence="14" id="KW-1185">Reference proteome</keyword>
<dbReference type="CDD" id="cd08170">
    <property type="entry name" value="GlyDH"/>
    <property type="match status" value="1"/>
</dbReference>
<keyword evidence="4 11" id="KW-0520">NAD</keyword>
<evidence type="ECO:0000256" key="3">
    <source>
        <dbReference type="ARBA" id="ARBA00023002"/>
    </source>
</evidence>
<evidence type="ECO:0000256" key="1">
    <source>
        <dbReference type="ARBA" id="ARBA00007358"/>
    </source>
</evidence>
<dbReference type="RefSeq" id="WP_156682888.1">
    <property type="nucleotide sequence ID" value="NZ_CABWIB010000001.1"/>
</dbReference>
<evidence type="ECO:0000313" key="14">
    <source>
        <dbReference type="Proteomes" id="UP000419017"/>
    </source>
</evidence>
<evidence type="ECO:0000256" key="7">
    <source>
        <dbReference type="ARBA" id="ARBA00040132"/>
    </source>
</evidence>
<evidence type="ECO:0000256" key="11">
    <source>
        <dbReference type="PIRSR" id="PIRSR000112-3"/>
    </source>
</evidence>
<dbReference type="GO" id="GO:0005829">
    <property type="term" value="C:cytosol"/>
    <property type="evidence" value="ECO:0007669"/>
    <property type="project" value="TreeGrafter"/>
</dbReference>
<dbReference type="Gene3D" id="3.40.50.1970">
    <property type="match status" value="1"/>
</dbReference>
<evidence type="ECO:0000256" key="6">
    <source>
        <dbReference type="ARBA" id="ARBA00039147"/>
    </source>
</evidence>
<feature type="binding site" evidence="11">
    <location>
        <begin position="117"/>
        <end position="120"/>
    </location>
    <ligand>
        <name>NAD(+)</name>
        <dbReference type="ChEBI" id="CHEBI:57540"/>
    </ligand>
</feature>
<feature type="binding site" evidence="9">
    <location>
        <position position="249"/>
    </location>
    <ligand>
        <name>glycerol</name>
        <dbReference type="ChEBI" id="CHEBI:17754"/>
    </ligand>
</feature>
<name>A0A6I8M5Z7_9FUSO</name>
<feature type="binding site" evidence="9">
    <location>
        <position position="172"/>
    </location>
    <ligand>
        <name>glycerol</name>
        <dbReference type="ChEBI" id="CHEBI:17754"/>
    </ligand>
</feature>
<comment type="pathway">
    <text evidence="5">Polyol metabolism; glycerol fermentation; glycerone phosphate from glycerol (oxidative route): step 1/2.</text>
</comment>
<dbReference type="EMBL" id="CABWIB010000001">
    <property type="protein sequence ID" value="VWL84832.1"/>
    <property type="molecule type" value="Genomic_DNA"/>
</dbReference>
<feature type="domain" description="Alcohol dehydrogenase iron-type/glycerol dehydrogenase GldA" evidence="12">
    <location>
        <begin position="8"/>
        <end position="155"/>
    </location>
</feature>
<dbReference type="NCBIfam" id="NF006941">
    <property type="entry name" value="PRK09423.1"/>
    <property type="match status" value="1"/>
</dbReference>
<sequence length="351" mass="39294">MKRQIKSPSKYIQGEGEIRKLKEYSDILSEKRVYILVDKFVYDNYKEDIEFSYKNDLSKCHIEVFTANSTKKEIGIRVNMLKEKDFGVIIGIGGGKITDVAKAISYYSNLPIIIASTVASTDAPCSSLSVLYDENGKFLQYLHLKENPNIVLMDTKIIVNAPARFLVSGMGDALSTYYEAKACYDRGVKNSKVALALAKLCLDTIIEKGYLAKLANEKKEISEEFEDVVEANTYLSGIGFESGGEALAHALHNGFTILEEIKGKLHGEIVAFSTIVQMLIENREKEEIDKVIKFCKKVGLPTNFKDLGIENCNLENVIKKTLEDETVNNMPFKITKENLLESIIKANELGK</sequence>
<evidence type="ECO:0000256" key="4">
    <source>
        <dbReference type="ARBA" id="ARBA00023027"/>
    </source>
</evidence>
<keyword evidence="9" id="KW-0862">Zinc</keyword>
<evidence type="ECO:0000256" key="2">
    <source>
        <dbReference type="ARBA" id="ARBA00022723"/>
    </source>
</evidence>
<keyword evidence="2 9" id="KW-0479">Metal-binding</keyword>
<feature type="binding site" evidence="11">
    <location>
        <begin position="95"/>
        <end position="99"/>
    </location>
    <ligand>
        <name>NAD(+)</name>
        <dbReference type="ChEBI" id="CHEBI:57540"/>
    </ligand>
</feature>
<dbReference type="InterPro" id="IPR001670">
    <property type="entry name" value="ADH_Fe/GldA"/>
</dbReference>
<organism evidence="13 14">
    <name type="scientific">Oceanivirga miroungae</name>
    <dbReference type="NCBI Taxonomy" id="1130046"/>
    <lineage>
        <taxon>Bacteria</taxon>
        <taxon>Fusobacteriati</taxon>
        <taxon>Fusobacteriota</taxon>
        <taxon>Fusobacteriia</taxon>
        <taxon>Fusobacteriales</taxon>
        <taxon>Leptotrichiaceae</taxon>
        <taxon>Oceanivirga</taxon>
    </lineage>
</organism>
<dbReference type="PANTHER" id="PTHR43616">
    <property type="entry name" value="GLYCEROL DEHYDROGENASE"/>
    <property type="match status" value="1"/>
</dbReference>
<dbReference type="EC" id="1.1.1.6" evidence="6"/>
<dbReference type="Pfam" id="PF00465">
    <property type="entry name" value="Fe-ADH"/>
    <property type="match status" value="1"/>
</dbReference>
<accession>A0A6I8M5Z7</accession>
<feature type="binding site" evidence="11">
    <location>
        <position position="126"/>
    </location>
    <ligand>
        <name>NAD(+)</name>
        <dbReference type="ChEBI" id="CHEBI:57540"/>
    </ligand>
</feature>
<keyword evidence="3" id="KW-0560">Oxidoreductase</keyword>
<dbReference type="GO" id="GO:0046872">
    <property type="term" value="F:metal ion binding"/>
    <property type="evidence" value="ECO:0007669"/>
    <property type="project" value="UniProtKB-KW"/>
</dbReference>
<evidence type="ECO:0000256" key="8">
    <source>
        <dbReference type="ARBA" id="ARBA00049006"/>
    </source>
</evidence>
<evidence type="ECO:0000259" key="12">
    <source>
        <dbReference type="Pfam" id="PF00465"/>
    </source>
</evidence>